<feature type="compositionally biased region" description="Low complexity" evidence="1">
    <location>
        <begin position="92"/>
        <end position="105"/>
    </location>
</feature>
<sequence length="122" mass="13461">MAPMGYFTEQDELESNTTTEESKLPESGITPETPLALAKTPVEEVAALKKRGRAVGAREPQPYSLHTPRSDLYGTPRLERYGTPRLDPYGTPRRYSGPSPRSGSPSPRPDLLMLRDAPRPVV</sequence>
<evidence type="ECO:0000313" key="3">
    <source>
        <dbReference type="Proteomes" id="UP001189429"/>
    </source>
</evidence>
<evidence type="ECO:0000256" key="1">
    <source>
        <dbReference type="SAM" id="MobiDB-lite"/>
    </source>
</evidence>
<name>A0ABN9S337_9DINO</name>
<feature type="region of interest" description="Disordered" evidence="1">
    <location>
        <begin position="1"/>
        <end position="38"/>
    </location>
</feature>
<proteinExistence type="predicted"/>
<protein>
    <submittedName>
        <fullName evidence="2">Uncharacterized protein</fullName>
    </submittedName>
</protein>
<dbReference type="Proteomes" id="UP001189429">
    <property type="component" value="Unassembled WGS sequence"/>
</dbReference>
<keyword evidence="3" id="KW-1185">Reference proteome</keyword>
<accession>A0ABN9S337</accession>
<organism evidence="2 3">
    <name type="scientific">Prorocentrum cordatum</name>
    <dbReference type="NCBI Taxonomy" id="2364126"/>
    <lineage>
        <taxon>Eukaryota</taxon>
        <taxon>Sar</taxon>
        <taxon>Alveolata</taxon>
        <taxon>Dinophyceae</taxon>
        <taxon>Prorocentrales</taxon>
        <taxon>Prorocentraceae</taxon>
        <taxon>Prorocentrum</taxon>
    </lineage>
</organism>
<comment type="caution">
    <text evidence="2">The sequence shown here is derived from an EMBL/GenBank/DDBJ whole genome shotgun (WGS) entry which is preliminary data.</text>
</comment>
<evidence type="ECO:0000313" key="2">
    <source>
        <dbReference type="EMBL" id="CAK0825307.1"/>
    </source>
</evidence>
<dbReference type="EMBL" id="CAUYUJ010008891">
    <property type="protein sequence ID" value="CAK0825307.1"/>
    <property type="molecule type" value="Genomic_DNA"/>
</dbReference>
<feature type="region of interest" description="Disordered" evidence="1">
    <location>
        <begin position="51"/>
        <end position="122"/>
    </location>
</feature>
<reference evidence="2" key="1">
    <citation type="submission" date="2023-10" db="EMBL/GenBank/DDBJ databases">
        <authorList>
            <person name="Chen Y."/>
            <person name="Shah S."/>
            <person name="Dougan E. K."/>
            <person name="Thang M."/>
            <person name="Chan C."/>
        </authorList>
    </citation>
    <scope>NUCLEOTIDE SEQUENCE [LARGE SCALE GENOMIC DNA]</scope>
</reference>
<gene>
    <name evidence="2" type="ORF">PCOR1329_LOCUS25470</name>
</gene>